<keyword evidence="4 7" id="KW-0068">Autocatalytic cleavage</keyword>
<dbReference type="InterPro" id="IPR015927">
    <property type="entry name" value="Peptidase_S24_S26A/B/C"/>
</dbReference>
<dbReference type="Proteomes" id="UP000036847">
    <property type="component" value="Chromosome"/>
</dbReference>
<dbReference type="CDD" id="cd06529">
    <property type="entry name" value="S24_LexA-like"/>
    <property type="match status" value="1"/>
</dbReference>
<evidence type="ECO:0000256" key="4">
    <source>
        <dbReference type="ARBA" id="ARBA00022813"/>
    </source>
</evidence>
<accession>A0AAE6ETX7</accession>
<keyword evidence="5" id="KW-0234">DNA repair</keyword>
<dbReference type="GO" id="GO:0003677">
    <property type="term" value="F:DNA binding"/>
    <property type="evidence" value="ECO:0007669"/>
    <property type="project" value="InterPro"/>
</dbReference>
<dbReference type="InterPro" id="IPR006197">
    <property type="entry name" value="Peptidase_S24_LexA"/>
</dbReference>
<dbReference type="InterPro" id="IPR036286">
    <property type="entry name" value="LexA/Signal_pep-like_sf"/>
</dbReference>
<dbReference type="PANTHER" id="PTHR33516:SF2">
    <property type="entry name" value="LEXA REPRESSOR-RELATED"/>
    <property type="match status" value="1"/>
</dbReference>
<comment type="similarity">
    <text evidence="1 7">Belongs to the peptidase S24 family.</text>
</comment>
<feature type="domain" description="Peptidase S24/S26A/S26B/S26C" evidence="8">
    <location>
        <begin position="25"/>
        <end position="108"/>
    </location>
</feature>
<evidence type="ECO:0000256" key="5">
    <source>
        <dbReference type="ARBA" id="ARBA00023204"/>
    </source>
</evidence>
<dbReference type="SUPFAM" id="SSF51306">
    <property type="entry name" value="LexA/Signal peptidase"/>
    <property type="match status" value="2"/>
</dbReference>
<dbReference type="PANTHER" id="PTHR33516">
    <property type="entry name" value="LEXA REPRESSOR"/>
    <property type="match status" value="1"/>
</dbReference>
<keyword evidence="6" id="KW-0742">SOS response</keyword>
<evidence type="ECO:0000256" key="3">
    <source>
        <dbReference type="ARBA" id="ARBA00022801"/>
    </source>
</evidence>
<dbReference type="GO" id="GO:0009432">
    <property type="term" value="P:SOS response"/>
    <property type="evidence" value="ECO:0007669"/>
    <property type="project" value="UniProtKB-KW"/>
</dbReference>
<sequence length="267" mass="30056">MRKKEINIYGVQELHVSEILFIADGIKAGFPNPAQDYLQESIDMNRVIAPKPNNTFVIVAERGMSDENIEEGNLLVIDQSLLPNDNDIIAYIKDGEFLIRKIRNNDKNNLIVLGVVTANIKTYKEHFHHNIESLPVLTGEYPGLPSFVQKQIVGKIDFDQLLFKNSSTTFVTVAVGDSMIEDGIEDGNLLIIDKSITPYDQCLAACYINGEFTLKRVKVENDSAWLLPSNPAYSPIKLSEEDDFLVWGIVVSNIKQFHYRRLNGRAG</sequence>
<evidence type="ECO:0000313" key="9">
    <source>
        <dbReference type="EMBL" id="QCQ46017.1"/>
    </source>
</evidence>
<name>A0AAE6ETX7_BACFG</name>
<dbReference type="Pfam" id="PF00717">
    <property type="entry name" value="Peptidase_S24"/>
    <property type="match status" value="2"/>
</dbReference>
<feature type="domain" description="Peptidase S24/S26A/S26B/S26C" evidence="8">
    <location>
        <begin position="143"/>
        <end position="251"/>
    </location>
</feature>
<organism evidence="9 10">
    <name type="scientific">Bacteroides fragilis</name>
    <dbReference type="NCBI Taxonomy" id="817"/>
    <lineage>
        <taxon>Bacteria</taxon>
        <taxon>Pseudomonadati</taxon>
        <taxon>Bacteroidota</taxon>
        <taxon>Bacteroidia</taxon>
        <taxon>Bacteroidales</taxon>
        <taxon>Bacteroidaceae</taxon>
        <taxon>Bacteroides</taxon>
    </lineage>
</organism>
<keyword evidence="3 7" id="KW-0378">Hydrolase</keyword>
<gene>
    <name evidence="9" type="ORF">EC80_014715</name>
</gene>
<reference evidence="9 10" key="1">
    <citation type="submission" date="2019-03" db="EMBL/GenBank/DDBJ databases">
        <title>Complete genome assembly of MDR B. fragilis.</title>
        <authorList>
            <person name="Sydenham T.V."/>
            <person name="Hasman H."/>
            <person name="Justesen U.S."/>
        </authorList>
    </citation>
    <scope>NUCLEOTIDE SEQUENCE [LARGE SCALE GENOMIC DNA]</scope>
    <source>
        <strain evidence="9 10">DCMSKEJBY0001B</strain>
    </source>
</reference>
<dbReference type="InterPro" id="IPR050077">
    <property type="entry name" value="LexA_repressor"/>
</dbReference>
<keyword evidence="2" id="KW-0227">DNA damage</keyword>
<proteinExistence type="inferred from homology"/>
<evidence type="ECO:0000256" key="2">
    <source>
        <dbReference type="ARBA" id="ARBA00022763"/>
    </source>
</evidence>
<dbReference type="InterPro" id="IPR039418">
    <property type="entry name" value="LexA-like"/>
</dbReference>
<dbReference type="PRINTS" id="PR00726">
    <property type="entry name" value="LEXASERPTASE"/>
</dbReference>
<dbReference type="GO" id="GO:0006281">
    <property type="term" value="P:DNA repair"/>
    <property type="evidence" value="ECO:0007669"/>
    <property type="project" value="UniProtKB-KW"/>
</dbReference>
<evidence type="ECO:0000256" key="7">
    <source>
        <dbReference type="RuleBase" id="RU003991"/>
    </source>
</evidence>
<evidence type="ECO:0000256" key="1">
    <source>
        <dbReference type="ARBA" id="ARBA00007484"/>
    </source>
</evidence>
<dbReference type="Gene3D" id="2.10.109.10">
    <property type="entry name" value="Umud Fragment, subunit A"/>
    <property type="match status" value="2"/>
</dbReference>
<evidence type="ECO:0000256" key="6">
    <source>
        <dbReference type="ARBA" id="ARBA00023236"/>
    </source>
</evidence>
<dbReference type="AlphaFoldDB" id="A0AAE6ETX7"/>
<evidence type="ECO:0000259" key="8">
    <source>
        <dbReference type="Pfam" id="PF00717"/>
    </source>
</evidence>
<dbReference type="RefSeq" id="WP_050503187.1">
    <property type="nucleotide sequence ID" value="NZ_CP036546.1"/>
</dbReference>
<evidence type="ECO:0000313" key="10">
    <source>
        <dbReference type="Proteomes" id="UP000036847"/>
    </source>
</evidence>
<dbReference type="EMBL" id="CP036546">
    <property type="protein sequence ID" value="QCQ46017.1"/>
    <property type="molecule type" value="Genomic_DNA"/>
</dbReference>
<dbReference type="GO" id="GO:0016787">
    <property type="term" value="F:hydrolase activity"/>
    <property type="evidence" value="ECO:0007669"/>
    <property type="project" value="UniProtKB-KW"/>
</dbReference>
<dbReference type="GO" id="GO:0006355">
    <property type="term" value="P:regulation of DNA-templated transcription"/>
    <property type="evidence" value="ECO:0007669"/>
    <property type="project" value="InterPro"/>
</dbReference>
<protein>
    <recommendedName>
        <fullName evidence="8">Peptidase S24/S26A/S26B/S26C domain-containing protein</fullName>
    </recommendedName>
</protein>